<feature type="compositionally biased region" description="Polar residues" evidence="2">
    <location>
        <begin position="1049"/>
        <end position="1063"/>
    </location>
</feature>
<evidence type="ECO:0000259" key="3">
    <source>
        <dbReference type="Pfam" id="PF22939"/>
    </source>
</evidence>
<evidence type="ECO:0000256" key="2">
    <source>
        <dbReference type="SAM" id="MobiDB-lite"/>
    </source>
</evidence>
<feature type="domain" description="Nephrocystin 3-like N-terminal" evidence="4">
    <location>
        <begin position="273"/>
        <end position="339"/>
    </location>
</feature>
<feature type="region of interest" description="Disordered" evidence="2">
    <location>
        <begin position="1044"/>
        <end position="1080"/>
    </location>
</feature>
<sequence>MALVIRESGTLKPDIRLAQAISEFEALLTSEQKSTFRTSRSRAVSTAPTMSDVMRLTAEIDLKATSKHGRGRCFGPRMTNTLQAIQQFAALGDIVVGGGQNLIACGVWAVARMALHVITGYFTYLESLSLLFMAIGRNAPRYQAMAALYPKSKRLQGYLCEYFTIITKLCHQSVLWTKKSAIGRFTSTINDPQMKTFKDDLEVWSAAIKEETNLLLNQKVAEEAKENSIFRSLATFRADASAHQRKIERSTRLLDECSKHDYQTTWKQTRKCGTTRMLSQCQAYQQWKEGSKKDSILFLGKLGAGKSVLLANIVDDLNLRKHAITLYFFARHDNEEKHVMNESSFSHLFTEAISRLELDDVITLFRQAKHGEVSIVLDGLDECDMEAQRTALGNLAKIERFGYKICLSVRTPENSPTWKANSFDFRVHIPEENPDISDFIQAEVDSRVEDGRLVTRDPNLVEEVKKELIAGACGMFLWATLQLDSICAEVSDHDIREAIQDLPRDLTETFRRNLSKTSSQDSKKLHIRIFKLLVSARELLTAEQLRQAASVTIGQTIWNSDKEITSIHPVLKFCGSLVMVDEEDDTVRFIHHSARSFCLEGLHSVTDWSFTQGEADQHMAETLVTYLSCNVFETRLSKSVAPTINAKEMPRIVAMNALSSHHMGTSIANRLLSSKSRLKRDIGPILAKASVNRSQGDQFPFLSYAKRHWLQHTSNLEDLPSLPHWYTLLDHPSFGIDHDNLPVRIFIPDTFLQLVDRLLLRTVETSAWPRWKRSTITKPVSSLVPPRWANMIWALSSGHILLLRHELTKSRGAQRIKNYVKLWSLLRRASIYAPSVIKIDMNYNLARWLSRMFVNLRMDHPAKEHLLGRIPESDSLHTELITRAVGNYDTVSICALVKYDFKYQKNLSVMEWYVNDKGRKHRATVPRILEAALSSPPEWGLMKSIIRYNDNWFLDLLPWFCFMNPSYFQWSVGEDPPLPFHRAFYSLRQVGVSEYKVGLLDELLSIARGRLVEIQGLEIMKVAELEPFIRACVRSNQACVWPNKDEQESQGSSAANASDSTIPASERNNKKVNKSEAKQTIAADPQTSITDLNLAMESLIFERFFFDWATSGNISGGYTMSWFANLFKIYTNASVDSLVHKSINALANASYGQRFNSAESLTKANKWYGKAIQMLKVKLLCIDDSSSYCDVVSAITLLGIYEGLMHESIALEGSWVSHTSGASTLLSIRGQDKIMKSPAEFEVSAVCFLQMIYGSFLNGQKPPIPWTSVNELALPKLPEFYAHIELIYQAACLFAEWRTALLGYKADEGLKRLSDVSNKAVMLDRQFEEWSESAPPSLKYMTDPLPAESYPEWLQPLTNGPWKPLNCHTYPTLMVQILWRFYWMARAIINQALLFTYDILQERKGRIDPRFPPRTDIEDSLLLFTDLICESCISTFVGFAKDDPQMGAEQVPTLMGYLILQVLPALGLFYEQVVFTGVDILSRREWAAKLRHFLRINFGIAKGITAIPPSYVGKIPIQTWGLPDEFSRGIN</sequence>
<protein>
    <submittedName>
        <fullName evidence="5">Vegetative incompatibility protein het-e-1</fullName>
    </submittedName>
</protein>
<dbReference type="Proteomes" id="UP000266152">
    <property type="component" value="Unassembled WGS sequence"/>
</dbReference>
<dbReference type="Pfam" id="PF24883">
    <property type="entry name" value="NPHP3_N"/>
    <property type="match status" value="1"/>
</dbReference>
<dbReference type="InterPro" id="IPR054471">
    <property type="entry name" value="GPIID_WHD"/>
</dbReference>
<dbReference type="PANTHER" id="PTHR10039:SF10">
    <property type="entry name" value="NACHT DOMAIN-CONTAINING PROTEIN"/>
    <property type="match status" value="1"/>
</dbReference>
<name>A0A395RR79_FUSSP</name>
<organism evidence="5 6">
    <name type="scientific">Fusarium sporotrichioides</name>
    <dbReference type="NCBI Taxonomy" id="5514"/>
    <lineage>
        <taxon>Eukaryota</taxon>
        <taxon>Fungi</taxon>
        <taxon>Dikarya</taxon>
        <taxon>Ascomycota</taxon>
        <taxon>Pezizomycotina</taxon>
        <taxon>Sordariomycetes</taxon>
        <taxon>Hypocreomycetidae</taxon>
        <taxon>Hypocreales</taxon>
        <taxon>Nectriaceae</taxon>
        <taxon>Fusarium</taxon>
    </lineage>
</organism>
<keyword evidence="6" id="KW-1185">Reference proteome</keyword>
<accession>A0A395RR79</accession>
<proteinExistence type="predicted"/>
<evidence type="ECO:0000259" key="4">
    <source>
        <dbReference type="Pfam" id="PF24883"/>
    </source>
</evidence>
<gene>
    <name evidence="5" type="ORF">FSPOR_9216</name>
</gene>
<dbReference type="InterPro" id="IPR056884">
    <property type="entry name" value="NPHP3-like_N"/>
</dbReference>
<reference evidence="5 6" key="1">
    <citation type="journal article" date="2018" name="PLoS Pathog.">
        <title>Evolution of structural diversity of trichothecenes, a family of toxins produced by plant pathogenic and entomopathogenic fungi.</title>
        <authorList>
            <person name="Proctor R.H."/>
            <person name="McCormick S.P."/>
            <person name="Kim H.S."/>
            <person name="Cardoza R.E."/>
            <person name="Stanley A.M."/>
            <person name="Lindo L."/>
            <person name="Kelly A."/>
            <person name="Brown D.W."/>
            <person name="Lee T."/>
            <person name="Vaughan M.M."/>
            <person name="Alexander N.J."/>
            <person name="Busman M."/>
            <person name="Gutierrez S."/>
        </authorList>
    </citation>
    <scope>NUCLEOTIDE SEQUENCE [LARGE SCALE GENOMIC DNA]</scope>
    <source>
        <strain evidence="5 6">NRRL 3299</strain>
    </source>
</reference>
<dbReference type="Gene3D" id="3.40.50.300">
    <property type="entry name" value="P-loop containing nucleotide triphosphate hydrolases"/>
    <property type="match status" value="1"/>
</dbReference>
<feature type="domain" description="GPI inositol-deacylase winged helix" evidence="3">
    <location>
        <begin position="520"/>
        <end position="600"/>
    </location>
</feature>
<evidence type="ECO:0000313" key="6">
    <source>
        <dbReference type="Proteomes" id="UP000266152"/>
    </source>
</evidence>
<evidence type="ECO:0000256" key="1">
    <source>
        <dbReference type="ARBA" id="ARBA00022737"/>
    </source>
</evidence>
<dbReference type="EMBL" id="PXOF01000144">
    <property type="protein sequence ID" value="RGP62636.1"/>
    <property type="molecule type" value="Genomic_DNA"/>
</dbReference>
<dbReference type="PANTHER" id="PTHR10039">
    <property type="entry name" value="AMELOGENIN"/>
    <property type="match status" value="1"/>
</dbReference>
<dbReference type="STRING" id="5514.A0A395RR79"/>
<evidence type="ECO:0000313" key="5">
    <source>
        <dbReference type="EMBL" id="RGP62636.1"/>
    </source>
</evidence>
<keyword evidence="1" id="KW-0677">Repeat</keyword>
<comment type="caution">
    <text evidence="5">The sequence shown here is derived from an EMBL/GenBank/DDBJ whole genome shotgun (WGS) entry which is preliminary data.</text>
</comment>
<dbReference type="SUPFAM" id="SSF52540">
    <property type="entry name" value="P-loop containing nucleoside triphosphate hydrolases"/>
    <property type="match status" value="1"/>
</dbReference>
<dbReference type="InterPro" id="IPR027417">
    <property type="entry name" value="P-loop_NTPase"/>
</dbReference>
<dbReference type="Pfam" id="PF22939">
    <property type="entry name" value="WHD_GPIID"/>
    <property type="match status" value="1"/>
</dbReference>
<feature type="compositionally biased region" description="Basic and acidic residues" evidence="2">
    <location>
        <begin position="1067"/>
        <end position="1077"/>
    </location>
</feature>